<reference evidence="2 3" key="1">
    <citation type="submission" date="2019-04" db="EMBL/GenBank/DDBJ databases">
        <authorList>
            <person name="Yang Y."/>
            <person name="Wei D."/>
        </authorList>
    </citation>
    <scope>NUCLEOTIDE SEQUENCE [LARGE SCALE GENOMIC DNA]</scope>
    <source>
        <strain evidence="2 3">L-1-4w-11</strain>
    </source>
</reference>
<evidence type="ECO:0000313" key="2">
    <source>
        <dbReference type="EMBL" id="TKD53122.1"/>
    </source>
</evidence>
<gene>
    <name evidence="2" type="ORF">FBR43_01940</name>
</gene>
<feature type="region of interest" description="Disordered" evidence="1">
    <location>
        <begin position="1"/>
        <end position="44"/>
    </location>
</feature>
<protein>
    <submittedName>
        <fullName evidence="2">Uncharacterized protein</fullName>
    </submittedName>
</protein>
<dbReference type="EMBL" id="SWKR01000001">
    <property type="protein sequence ID" value="TKD53122.1"/>
    <property type="molecule type" value="Genomic_DNA"/>
</dbReference>
<dbReference type="AlphaFoldDB" id="A0A4U1L847"/>
<keyword evidence="3" id="KW-1185">Reference proteome</keyword>
<dbReference type="RefSeq" id="WP_136941541.1">
    <property type="nucleotide sequence ID" value="NZ_SWKR01000001.1"/>
</dbReference>
<dbReference type="OrthoDB" id="7586213at2"/>
<sequence>MKSLPPADPAPEPSTPSLLDAAAARLRRPRGGEKGKRPAPAGPAISVPPRRIGWLLALGLPLGPLLGAGVAMIDAERIDARTAELRNSGRDRLAADAVNRADRAAIASGVPGFAATLDALARTLPDEARLRAVARDGDGRLFGTVATVDPDTLRAALRRDPLTARLRDSGQRQVEGAIEVTLGEPAR</sequence>
<name>A0A4U1L847_9SPHN</name>
<organism evidence="2 3">
    <name type="scientific">Sphingomonas baiyangensis</name>
    <dbReference type="NCBI Taxonomy" id="2572576"/>
    <lineage>
        <taxon>Bacteria</taxon>
        <taxon>Pseudomonadati</taxon>
        <taxon>Pseudomonadota</taxon>
        <taxon>Alphaproteobacteria</taxon>
        <taxon>Sphingomonadales</taxon>
        <taxon>Sphingomonadaceae</taxon>
        <taxon>Sphingomonas</taxon>
    </lineage>
</organism>
<accession>A0A4U1L847</accession>
<comment type="caution">
    <text evidence="2">The sequence shown here is derived from an EMBL/GenBank/DDBJ whole genome shotgun (WGS) entry which is preliminary data.</text>
</comment>
<evidence type="ECO:0000313" key="3">
    <source>
        <dbReference type="Proteomes" id="UP000309138"/>
    </source>
</evidence>
<dbReference type="Proteomes" id="UP000309138">
    <property type="component" value="Unassembled WGS sequence"/>
</dbReference>
<feature type="compositionally biased region" description="Low complexity" evidence="1">
    <location>
        <begin position="15"/>
        <end position="24"/>
    </location>
</feature>
<proteinExistence type="predicted"/>
<evidence type="ECO:0000256" key="1">
    <source>
        <dbReference type="SAM" id="MobiDB-lite"/>
    </source>
</evidence>
<feature type="compositionally biased region" description="Pro residues" evidence="1">
    <location>
        <begin position="1"/>
        <end position="14"/>
    </location>
</feature>